<feature type="domain" description="HAUS augmin-like complex subunit 3 N-terminal" evidence="11">
    <location>
        <begin position="30"/>
        <end position="191"/>
    </location>
</feature>
<gene>
    <name evidence="12" type="primary">jg669</name>
    <name evidence="12" type="ORF">PAEG_LOCUS3869</name>
</gene>
<evidence type="ECO:0000256" key="6">
    <source>
        <dbReference type="ARBA" id="ARBA00022776"/>
    </source>
</evidence>
<evidence type="ECO:0000256" key="5">
    <source>
        <dbReference type="ARBA" id="ARBA00022701"/>
    </source>
</evidence>
<dbReference type="AlphaFoldDB" id="A0A8S4QKG8"/>
<evidence type="ECO:0000256" key="2">
    <source>
        <dbReference type="ARBA" id="ARBA00009645"/>
    </source>
</evidence>
<keyword evidence="6" id="KW-0498">Mitosis</keyword>
<reference evidence="12" key="1">
    <citation type="submission" date="2022-03" db="EMBL/GenBank/DDBJ databases">
        <authorList>
            <person name="Lindestad O."/>
        </authorList>
    </citation>
    <scope>NUCLEOTIDE SEQUENCE</scope>
</reference>
<evidence type="ECO:0000256" key="9">
    <source>
        <dbReference type="ARBA" id="ARBA00023306"/>
    </source>
</evidence>
<evidence type="ECO:0000256" key="4">
    <source>
        <dbReference type="ARBA" id="ARBA00022618"/>
    </source>
</evidence>
<proteinExistence type="inferred from homology"/>
<dbReference type="GO" id="GO:0072686">
    <property type="term" value="C:mitotic spindle"/>
    <property type="evidence" value="ECO:0007669"/>
    <property type="project" value="TreeGrafter"/>
</dbReference>
<dbReference type="PANTHER" id="PTHR19378">
    <property type="entry name" value="GOLGIN- RELATED"/>
    <property type="match status" value="1"/>
</dbReference>
<comment type="similarity">
    <text evidence="2">Belongs to the HAUS3 family.</text>
</comment>
<name>A0A8S4QKG8_9NEOP</name>
<dbReference type="InterPro" id="IPR026206">
    <property type="entry name" value="HAUS3"/>
</dbReference>
<dbReference type="Proteomes" id="UP000838756">
    <property type="component" value="Unassembled WGS sequence"/>
</dbReference>
<keyword evidence="8" id="KW-0206">Cytoskeleton</keyword>
<evidence type="ECO:0000313" key="12">
    <source>
        <dbReference type="EMBL" id="CAH2215783.1"/>
    </source>
</evidence>
<evidence type="ECO:0000256" key="7">
    <source>
        <dbReference type="ARBA" id="ARBA00023054"/>
    </source>
</evidence>
<evidence type="ECO:0000256" key="1">
    <source>
        <dbReference type="ARBA" id="ARBA00004186"/>
    </source>
</evidence>
<evidence type="ECO:0000259" key="11">
    <source>
        <dbReference type="Pfam" id="PF14932"/>
    </source>
</evidence>
<evidence type="ECO:0000256" key="10">
    <source>
        <dbReference type="SAM" id="Coils"/>
    </source>
</evidence>
<accession>A0A8S4QKG8</accession>
<dbReference type="EMBL" id="CAKXAJ010012805">
    <property type="protein sequence ID" value="CAH2215783.1"/>
    <property type="molecule type" value="Genomic_DNA"/>
</dbReference>
<keyword evidence="4" id="KW-0132">Cell division</keyword>
<dbReference type="Pfam" id="PF14932">
    <property type="entry name" value="HAUS-augmin3"/>
    <property type="match status" value="1"/>
</dbReference>
<evidence type="ECO:0000256" key="3">
    <source>
        <dbReference type="ARBA" id="ARBA00022490"/>
    </source>
</evidence>
<dbReference type="GO" id="GO:0051301">
    <property type="term" value="P:cell division"/>
    <property type="evidence" value="ECO:0007669"/>
    <property type="project" value="UniProtKB-KW"/>
</dbReference>
<dbReference type="GO" id="GO:0070652">
    <property type="term" value="C:HAUS complex"/>
    <property type="evidence" value="ECO:0007669"/>
    <property type="project" value="InterPro"/>
</dbReference>
<dbReference type="OrthoDB" id="8187957at2759"/>
<keyword evidence="9" id="KW-0131">Cell cycle</keyword>
<dbReference type="GO" id="GO:0051225">
    <property type="term" value="P:spindle assembly"/>
    <property type="evidence" value="ECO:0007669"/>
    <property type="project" value="InterPro"/>
</dbReference>
<dbReference type="GO" id="GO:0005874">
    <property type="term" value="C:microtubule"/>
    <property type="evidence" value="ECO:0007669"/>
    <property type="project" value="UniProtKB-KW"/>
</dbReference>
<keyword evidence="7 10" id="KW-0175">Coiled coil</keyword>
<keyword evidence="5" id="KW-0493">Microtubule</keyword>
<sequence length="243" mass="27600">MNDLSTISDEEFVPFLKSLGVETYNKSFGWLLSDPDYEGVLGWIYNNLDQNNALTAREEYRYSELEKQGKVLSPEDLETQLHHLQDEFKGLCLPGDQDGLEDVTLDIRMQKEKLAMLNKQEEILKELIQQNEATNQELTMELTKLNAAQKLAADDERSMGEECVKLAKQVEAVTDDIIDTISDALNVYGNCAVDKYGSYGDALDRNNRKIFLRAGDRAWAPRAEHKFLEVGIIITSTDRRSIS</sequence>
<keyword evidence="3" id="KW-0963">Cytoplasm</keyword>
<keyword evidence="13" id="KW-1185">Reference proteome</keyword>
<protein>
    <submittedName>
        <fullName evidence="12">Jg669 protein</fullName>
    </submittedName>
</protein>
<dbReference type="InterPro" id="IPR032733">
    <property type="entry name" value="HAUS3_N"/>
</dbReference>
<evidence type="ECO:0000313" key="13">
    <source>
        <dbReference type="Proteomes" id="UP000838756"/>
    </source>
</evidence>
<dbReference type="GO" id="GO:0031023">
    <property type="term" value="P:microtubule organizing center organization"/>
    <property type="evidence" value="ECO:0007669"/>
    <property type="project" value="TreeGrafter"/>
</dbReference>
<evidence type="ECO:0000256" key="8">
    <source>
        <dbReference type="ARBA" id="ARBA00023212"/>
    </source>
</evidence>
<feature type="coiled-coil region" evidence="10">
    <location>
        <begin position="100"/>
        <end position="148"/>
    </location>
</feature>
<comment type="caution">
    <text evidence="12">The sequence shown here is derived from an EMBL/GenBank/DDBJ whole genome shotgun (WGS) entry which is preliminary data.</text>
</comment>
<dbReference type="GO" id="GO:0005815">
    <property type="term" value="C:microtubule organizing center"/>
    <property type="evidence" value="ECO:0007669"/>
    <property type="project" value="TreeGrafter"/>
</dbReference>
<dbReference type="PANTHER" id="PTHR19378:SF0">
    <property type="entry name" value="HAUS AUGMIN-LIKE COMPLEX SUBUNIT 3"/>
    <property type="match status" value="1"/>
</dbReference>
<organism evidence="12 13">
    <name type="scientific">Pararge aegeria aegeria</name>
    <dbReference type="NCBI Taxonomy" id="348720"/>
    <lineage>
        <taxon>Eukaryota</taxon>
        <taxon>Metazoa</taxon>
        <taxon>Ecdysozoa</taxon>
        <taxon>Arthropoda</taxon>
        <taxon>Hexapoda</taxon>
        <taxon>Insecta</taxon>
        <taxon>Pterygota</taxon>
        <taxon>Neoptera</taxon>
        <taxon>Endopterygota</taxon>
        <taxon>Lepidoptera</taxon>
        <taxon>Glossata</taxon>
        <taxon>Ditrysia</taxon>
        <taxon>Papilionoidea</taxon>
        <taxon>Nymphalidae</taxon>
        <taxon>Satyrinae</taxon>
        <taxon>Satyrini</taxon>
        <taxon>Parargina</taxon>
        <taxon>Pararge</taxon>
    </lineage>
</organism>
<comment type="subcellular location">
    <subcellularLocation>
        <location evidence="1">Cytoplasm</location>
        <location evidence="1">Cytoskeleton</location>
        <location evidence="1">Spindle</location>
    </subcellularLocation>
</comment>